<dbReference type="OrthoDB" id="10021397at2759"/>
<dbReference type="SUPFAM" id="SSF103473">
    <property type="entry name" value="MFS general substrate transporter"/>
    <property type="match status" value="1"/>
</dbReference>
<dbReference type="CDD" id="cd17502">
    <property type="entry name" value="MFS_Azr1_MDR_like"/>
    <property type="match status" value="1"/>
</dbReference>
<feature type="transmembrane region" description="Helical" evidence="6">
    <location>
        <begin position="154"/>
        <end position="175"/>
    </location>
</feature>
<evidence type="ECO:0000313" key="8">
    <source>
        <dbReference type="EMBL" id="PGH20081.1"/>
    </source>
</evidence>
<dbReference type="InterPro" id="IPR011701">
    <property type="entry name" value="MFS"/>
</dbReference>
<evidence type="ECO:0000256" key="2">
    <source>
        <dbReference type="ARBA" id="ARBA00022692"/>
    </source>
</evidence>
<comment type="caution">
    <text evidence="8">The sequence shown here is derived from an EMBL/GenBank/DDBJ whole genome shotgun (WGS) entry which is preliminary data.</text>
</comment>
<keyword evidence="2 6" id="KW-0812">Transmembrane</keyword>
<gene>
    <name evidence="8" type="ORF">AJ80_03731</name>
</gene>
<keyword evidence="3 6" id="KW-1133">Transmembrane helix</keyword>
<keyword evidence="4 6" id="KW-0472">Membrane</keyword>
<feature type="transmembrane region" description="Helical" evidence="6">
    <location>
        <begin position="526"/>
        <end position="547"/>
    </location>
</feature>
<evidence type="ECO:0000259" key="7">
    <source>
        <dbReference type="PROSITE" id="PS50850"/>
    </source>
</evidence>
<dbReference type="PROSITE" id="PS50850">
    <property type="entry name" value="MFS"/>
    <property type="match status" value="1"/>
</dbReference>
<feature type="domain" description="Major facilitator superfamily (MFS) profile" evidence="7">
    <location>
        <begin position="64"/>
        <end position="552"/>
    </location>
</feature>
<dbReference type="Proteomes" id="UP000224634">
    <property type="component" value="Unassembled WGS sequence"/>
</dbReference>
<dbReference type="Pfam" id="PF07690">
    <property type="entry name" value="MFS_1"/>
    <property type="match status" value="1"/>
</dbReference>
<dbReference type="PANTHER" id="PTHR23501">
    <property type="entry name" value="MAJOR FACILITATOR SUPERFAMILY"/>
    <property type="match status" value="1"/>
</dbReference>
<dbReference type="AlphaFoldDB" id="A0A2B7YGC2"/>
<dbReference type="InterPro" id="IPR036259">
    <property type="entry name" value="MFS_trans_sf"/>
</dbReference>
<dbReference type="EMBL" id="PDNA01000043">
    <property type="protein sequence ID" value="PGH20081.1"/>
    <property type="molecule type" value="Genomic_DNA"/>
</dbReference>
<proteinExistence type="predicted"/>
<feature type="transmembrane region" description="Helical" evidence="6">
    <location>
        <begin position="258"/>
        <end position="277"/>
    </location>
</feature>
<sequence>MGFTENPAAMASDFSLPIPPSTSHSERSLFEMTRHGYQEEDIHVETPVSVEDGPYMDKFPLAMLTLALCLCAFLGSLDTVILATATPKITATFQSLEDIGWYGSSYLLTQTALQPTFGKLYQHFNTKVAFLCGLLAFEIGSVLCAASTSSAMLIAGRAVSGAGAAAIFSGILNIIGLAMPLERRPPYIAILSSMLGISNVVGPPLGGVITDRLGWRWCFWINIPCGAVIFIFVLVFMRTKMHTPSGLTISKRLLALDPVGSTLLLAIITAFLLAVDWTGKQYSWSDGRVWGSMLTSGILLIAFSVLQWRLGDNATLPPRLLLKQRTLLSSSLYSSLLAMGFFIHTYYLPIYFQAVKGSSAIESGVNITPYQVSNTIASIAVGFSISYVGWYVPFVWVGLVLFTVGSGLLFTLNLDSNTAALIGYQMLAGFGLGSSVQVPYIAAQVVTGKSDMSAANALMIFSHAIGGTLGMAIGQNIFMNTLRSVLSIDAPDIDPATIINAGPTGIRDIALPYQLKGVLSAYNTSLMRAFILPIATGGVGFLCSLLMEWKSVKKAKPVSNA</sequence>
<feature type="transmembrane region" description="Helical" evidence="6">
    <location>
        <begin position="128"/>
        <end position="148"/>
    </location>
</feature>
<dbReference type="InterPro" id="IPR020846">
    <property type="entry name" value="MFS_dom"/>
</dbReference>
<dbReference type="PRINTS" id="PR01036">
    <property type="entry name" value="TCRTETB"/>
</dbReference>
<feature type="transmembrane region" description="Helical" evidence="6">
    <location>
        <begin position="454"/>
        <end position="478"/>
    </location>
</feature>
<organism evidence="8 9">
    <name type="scientific">Polytolypa hystricis (strain UAMH7299)</name>
    <dbReference type="NCBI Taxonomy" id="1447883"/>
    <lineage>
        <taxon>Eukaryota</taxon>
        <taxon>Fungi</taxon>
        <taxon>Dikarya</taxon>
        <taxon>Ascomycota</taxon>
        <taxon>Pezizomycotina</taxon>
        <taxon>Eurotiomycetes</taxon>
        <taxon>Eurotiomycetidae</taxon>
        <taxon>Onygenales</taxon>
        <taxon>Onygenales incertae sedis</taxon>
        <taxon>Polytolypa</taxon>
    </lineage>
</organism>
<dbReference type="GO" id="GO:0022857">
    <property type="term" value="F:transmembrane transporter activity"/>
    <property type="evidence" value="ECO:0007669"/>
    <property type="project" value="InterPro"/>
</dbReference>
<comment type="subcellular location">
    <subcellularLocation>
        <location evidence="1">Membrane</location>
        <topology evidence="1">Multi-pass membrane protein</topology>
    </subcellularLocation>
</comment>
<keyword evidence="9" id="KW-1185">Reference proteome</keyword>
<evidence type="ECO:0000256" key="1">
    <source>
        <dbReference type="ARBA" id="ARBA00004141"/>
    </source>
</evidence>
<protein>
    <recommendedName>
        <fullName evidence="7">Major facilitator superfamily (MFS) profile domain-containing protein</fullName>
    </recommendedName>
</protein>
<feature type="region of interest" description="Disordered" evidence="5">
    <location>
        <begin position="1"/>
        <end position="22"/>
    </location>
</feature>
<dbReference type="PANTHER" id="PTHR23501:SF198">
    <property type="entry name" value="AZOLE RESISTANCE PROTEIN 1-RELATED"/>
    <property type="match status" value="1"/>
</dbReference>
<dbReference type="FunFam" id="1.20.1250.20:FF:000196">
    <property type="entry name" value="MFS toxin efflux pump (AflT)"/>
    <property type="match status" value="1"/>
</dbReference>
<feature type="transmembrane region" description="Helical" evidence="6">
    <location>
        <begin position="367"/>
        <end position="387"/>
    </location>
</feature>
<evidence type="ECO:0000313" key="9">
    <source>
        <dbReference type="Proteomes" id="UP000224634"/>
    </source>
</evidence>
<feature type="transmembrane region" description="Helical" evidence="6">
    <location>
        <begin position="420"/>
        <end position="442"/>
    </location>
</feature>
<dbReference type="Gene3D" id="1.20.1720.10">
    <property type="entry name" value="Multidrug resistance protein D"/>
    <property type="match status" value="1"/>
</dbReference>
<feature type="transmembrane region" description="Helical" evidence="6">
    <location>
        <begin position="217"/>
        <end position="237"/>
    </location>
</feature>
<evidence type="ECO:0000256" key="6">
    <source>
        <dbReference type="SAM" id="Phobius"/>
    </source>
</evidence>
<evidence type="ECO:0000256" key="3">
    <source>
        <dbReference type="ARBA" id="ARBA00022989"/>
    </source>
</evidence>
<name>A0A2B7YGC2_POLH7</name>
<feature type="transmembrane region" description="Helical" evidence="6">
    <location>
        <begin position="61"/>
        <end position="85"/>
    </location>
</feature>
<feature type="transmembrane region" description="Helical" evidence="6">
    <location>
        <begin position="289"/>
        <end position="306"/>
    </location>
</feature>
<feature type="transmembrane region" description="Helical" evidence="6">
    <location>
        <begin position="327"/>
        <end position="347"/>
    </location>
</feature>
<dbReference type="Gene3D" id="1.20.1250.20">
    <property type="entry name" value="MFS general substrate transporter like domains"/>
    <property type="match status" value="1"/>
</dbReference>
<evidence type="ECO:0000256" key="5">
    <source>
        <dbReference type="SAM" id="MobiDB-lite"/>
    </source>
</evidence>
<accession>A0A2B7YGC2</accession>
<feature type="transmembrane region" description="Helical" evidence="6">
    <location>
        <begin position="394"/>
        <end position="414"/>
    </location>
</feature>
<dbReference type="GO" id="GO:0005886">
    <property type="term" value="C:plasma membrane"/>
    <property type="evidence" value="ECO:0007669"/>
    <property type="project" value="TreeGrafter"/>
</dbReference>
<feature type="transmembrane region" description="Helical" evidence="6">
    <location>
        <begin position="187"/>
        <end position="205"/>
    </location>
</feature>
<reference evidence="8 9" key="1">
    <citation type="submission" date="2017-10" db="EMBL/GenBank/DDBJ databases">
        <title>Comparative genomics in systemic dimorphic fungi from Ajellomycetaceae.</title>
        <authorList>
            <person name="Munoz J.F."/>
            <person name="Mcewen J.G."/>
            <person name="Clay O.K."/>
            <person name="Cuomo C.A."/>
        </authorList>
    </citation>
    <scope>NUCLEOTIDE SEQUENCE [LARGE SCALE GENOMIC DNA]</scope>
    <source>
        <strain evidence="8 9">UAMH7299</strain>
    </source>
</reference>
<evidence type="ECO:0000256" key="4">
    <source>
        <dbReference type="ARBA" id="ARBA00023136"/>
    </source>
</evidence>